<dbReference type="EMBL" id="LR134182">
    <property type="protein sequence ID" value="VEB45055.1"/>
    <property type="molecule type" value="Genomic_DNA"/>
</dbReference>
<dbReference type="AlphaFoldDB" id="A0A3S4IJH8"/>
<gene>
    <name evidence="1" type="ORF">NCTC9695_05560</name>
</gene>
<evidence type="ECO:0000313" key="1">
    <source>
        <dbReference type="EMBL" id="VEB45055.1"/>
    </source>
</evidence>
<evidence type="ECO:0000313" key="2">
    <source>
        <dbReference type="Proteomes" id="UP000275777"/>
    </source>
</evidence>
<dbReference type="Proteomes" id="UP000275777">
    <property type="component" value="Chromosome"/>
</dbReference>
<protein>
    <submittedName>
        <fullName evidence="1">Uncharacterized protein</fullName>
    </submittedName>
</protein>
<sequence>MPARLQLCGWTAPKRCLPPAGWQGETARGEACDWRSARRHGGYDFAHGDLAANRYWRDWRRR</sequence>
<accession>A0A3S4IJH8</accession>
<name>A0A3S4IJH8_CHRVL</name>
<reference evidence="1 2" key="1">
    <citation type="submission" date="2018-12" db="EMBL/GenBank/DDBJ databases">
        <authorList>
            <consortium name="Pathogen Informatics"/>
        </authorList>
    </citation>
    <scope>NUCLEOTIDE SEQUENCE [LARGE SCALE GENOMIC DNA]</scope>
    <source>
        <strain evidence="1 2">NCTC9695</strain>
    </source>
</reference>
<proteinExistence type="predicted"/>
<organism evidence="1 2">
    <name type="scientific">Chromobacterium violaceum</name>
    <dbReference type="NCBI Taxonomy" id="536"/>
    <lineage>
        <taxon>Bacteria</taxon>
        <taxon>Pseudomonadati</taxon>
        <taxon>Pseudomonadota</taxon>
        <taxon>Betaproteobacteria</taxon>
        <taxon>Neisseriales</taxon>
        <taxon>Chromobacteriaceae</taxon>
        <taxon>Chromobacterium</taxon>
    </lineage>
</organism>